<dbReference type="CDD" id="cd06268">
    <property type="entry name" value="PBP1_ABC_transporter_LIVBP-like"/>
    <property type="match status" value="1"/>
</dbReference>
<comment type="caution">
    <text evidence="5">The sequence shown here is derived from an EMBL/GenBank/DDBJ whole genome shotgun (WGS) entry which is preliminary data.</text>
</comment>
<evidence type="ECO:0000256" key="3">
    <source>
        <dbReference type="ARBA" id="ARBA00022970"/>
    </source>
</evidence>
<dbReference type="Proteomes" id="UP001144205">
    <property type="component" value="Unassembled WGS sequence"/>
</dbReference>
<dbReference type="PANTHER" id="PTHR30483">
    <property type="entry name" value="LEUCINE-SPECIFIC-BINDING PROTEIN"/>
    <property type="match status" value="1"/>
</dbReference>
<dbReference type="Gene3D" id="3.40.50.2300">
    <property type="match status" value="2"/>
</dbReference>
<dbReference type="InterPro" id="IPR028082">
    <property type="entry name" value="Peripla_BP_I"/>
</dbReference>
<evidence type="ECO:0000313" key="5">
    <source>
        <dbReference type="EMBL" id="GKY88456.1"/>
    </source>
</evidence>
<keyword evidence="3" id="KW-0029">Amino-acid transport</keyword>
<name>A0ABQ5LU03_9RHOB</name>
<evidence type="ECO:0000259" key="4">
    <source>
        <dbReference type="Pfam" id="PF13458"/>
    </source>
</evidence>
<dbReference type="SUPFAM" id="SSF53822">
    <property type="entry name" value="Periplasmic binding protein-like I"/>
    <property type="match status" value="1"/>
</dbReference>
<keyword evidence="6" id="KW-1185">Reference proteome</keyword>
<evidence type="ECO:0000313" key="6">
    <source>
        <dbReference type="Proteomes" id="UP001144205"/>
    </source>
</evidence>
<evidence type="ECO:0000256" key="1">
    <source>
        <dbReference type="ARBA" id="ARBA00010062"/>
    </source>
</evidence>
<dbReference type="PANTHER" id="PTHR30483:SF6">
    <property type="entry name" value="PERIPLASMIC BINDING PROTEIN OF ABC TRANSPORTER FOR NATURAL AMINO ACIDS"/>
    <property type="match status" value="1"/>
</dbReference>
<dbReference type="InterPro" id="IPR051010">
    <property type="entry name" value="BCAA_transport"/>
</dbReference>
<dbReference type="RefSeq" id="WP_281842495.1">
    <property type="nucleotide sequence ID" value="NZ_BROH01000006.1"/>
</dbReference>
<proteinExistence type="inferred from homology"/>
<sequence length="386" mass="42769">MRAALTILLWLFAIVPAAAEELRLGFLSLEDDPRFDEDYAYARIALRPQGDARAAVEMAIGDMKILTDARDLTVTLDDAEVADDALLAEAQRMVTDGARYLIVDLPADQVEALAAGLDGSGATILNTTAPDDWLRRRCHTNLLHTSASDRMIADALVQHLVRQKWSNVLVLTGKSPRDEARTAAFTEAATRFRLEITDTRPFDLSTNPALREQNNVMLLTGGRGNYDVIFIADEDGEFSRYVPYQTMLPRPVIGATGLVALEWHWALERYGAPQVNSRFADIADGRRMGWQDWSAWTAARAVLTAHAKSRDPAPEAIDAFLRSDRLRLDGSKGVPMTFRPWNGQLRMPIVLATHNAIIDIAPIEGFLHQTNTLDTLGQDEAEFACD</sequence>
<gene>
    <name evidence="5" type="ORF">STA1M1_23250</name>
</gene>
<reference evidence="5" key="1">
    <citation type="journal article" date="2023" name="Int. J. Syst. Evol. Microbiol.">
        <title>Sinisalibacter aestuarii sp. nov., isolated from estuarine sediment of the Arakawa River.</title>
        <authorList>
            <person name="Arafat S.T."/>
            <person name="Hirano S."/>
            <person name="Sato A."/>
            <person name="Takeuchi K."/>
            <person name="Yasuda T."/>
            <person name="Terahara T."/>
            <person name="Hamada M."/>
            <person name="Kobayashi T."/>
        </authorList>
    </citation>
    <scope>NUCLEOTIDE SEQUENCE</scope>
    <source>
        <strain evidence="5">B-399</strain>
    </source>
</reference>
<comment type="similarity">
    <text evidence="1">Belongs to the leucine-binding protein family.</text>
</comment>
<keyword evidence="3" id="KW-0813">Transport</keyword>
<accession>A0ABQ5LU03</accession>
<dbReference type="EMBL" id="BROH01000006">
    <property type="protein sequence ID" value="GKY88456.1"/>
    <property type="molecule type" value="Genomic_DNA"/>
</dbReference>
<protein>
    <submittedName>
        <fullName evidence="5">ABC transporter substrate-binding protein</fullName>
    </submittedName>
</protein>
<dbReference type="InterPro" id="IPR028081">
    <property type="entry name" value="Leu-bd"/>
</dbReference>
<keyword evidence="2" id="KW-0732">Signal</keyword>
<organism evidence="5 6">
    <name type="scientific">Sinisalibacter aestuarii</name>
    <dbReference type="NCBI Taxonomy" id="2949426"/>
    <lineage>
        <taxon>Bacteria</taxon>
        <taxon>Pseudomonadati</taxon>
        <taxon>Pseudomonadota</taxon>
        <taxon>Alphaproteobacteria</taxon>
        <taxon>Rhodobacterales</taxon>
        <taxon>Roseobacteraceae</taxon>
        <taxon>Sinisalibacter</taxon>
    </lineage>
</organism>
<evidence type="ECO:0000256" key="2">
    <source>
        <dbReference type="ARBA" id="ARBA00022729"/>
    </source>
</evidence>
<feature type="domain" description="Leucine-binding protein" evidence="4">
    <location>
        <begin position="51"/>
        <end position="206"/>
    </location>
</feature>
<dbReference type="Pfam" id="PF13458">
    <property type="entry name" value="Peripla_BP_6"/>
    <property type="match status" value="1"/>
</dbReference>